<dbReference type="PANTHER" id="PTHR13673:SF0">
    <property type="entry name" value="VPS35 ENDOSOMAL PROTEIN-SORTING FACTOR-LIKE"/>
    <property type="match status" value="1"/>
</dbReference>
<name>A0A0L8HKV8_OCTBM</name>
<reference evidence="6" key="1">
    <citation type="submission" date="2015-07" db="EMBL/GenBank/DDBJ databases">
        <title>MeaNS - Measles Nucleotide Surveillance Program.</title>
        <authorList>
            <person name="Tran T."/>
            <person name="Druce J."/>
        </authorList>
    </citation>
    <scope>NUCLEOTIDE SEQUENCE</scope>
    <source>
        <strain evidence="6">UCB-OBI-ISO-001</strain>
        <tissue evidence="6">Gonad</tissue>
    </source>
</reference>
<dbReference type="OMA" id="RVEVCKN"/>
<comment type="subcellular location">
    <subcellularLocation>
        <location evidence="1">Endosome</location>
    </subcellularLocation>
</comment>
<dbReference type="EMBL" id="KQ417911">
    <property type="protein sequence ID" value="KOF89883.1"/>
    <property type="molecule type" value="Genomic_DNA"/>
</dbReference>
<dbReference type="STRING" id="37653.A0A0L8HKV8"/>
<evidence type="ECO:0000256" key="4">
    <source>
        <dbReference type="ARBA" id="ARBA00022753"/>
    </source>
</evidence>
<protein>
    <recommendedName>
        <fullName evidence="7">VPS35 endosomal protein-sorting factor-like</fullName>
    </recommendedName>
</protein>
<evidence type="ECO:0000256" key="5">
    <source>
        <dbReference type="ARBA" id="ARBA00022927"/>
    </source>
</evidence>
<accession>A0A0L8HKV8</accession>
<dbReference type="PANTHER" id="PTHR13673">
    <property type="entry name" value="ESOPHAGEAL CANCER ASSOCIATED PROTEIN"/>
    <property type="match status" value="1"/>
</dbReference>
<evidence type="ECO:0008006" key="7">
    <source>
        <dbReference type="Google" id="ProtNLM"/>
    </source>
</evidence>
<dbReference type="InterPro" id="IPR029705">
    <property type="entry name" value="VPS35L"/>
</dbReference>
<dbReference type="GO" id="GO:0015031">
    <property type="term" value="P:protein transport"/>
    <property type="evidence" value="ECO:0007669"/>
    <property type="project" value="UniProtKB-KW"/>
</dbReference>
<keyword evidence="5" id="KW-0653">Protein transport</keyword>
<sequence length="975" mass="110516">MATHRWYHQPKNYAKEKEKRQLSFEATSNHPLKAITVTEMKCSDKRGTPSRSNSIATGQKGLSEPLSLILDPLNAEFDGRDPLSMFAAEAEAENKNQKPSSLKERSISIRSGTEDNFEPWCLKKAGILSKYTTSEKLSITTSFLSTSDKEKVIIKTQSTVTDKVKNRLEQLDDFEEGSVQEMLDLSQQEYVKRIDELNMALINAWDQDQRVKSLKIAIQCSKLLSDTSVIQFYPSKFVLVTDILDTFGKLVYDRLKEKAMVSSPGTQPVILPENFSPSEVPDAAKEICYNWFYKIASIRELIPRFYVEVAILKCYNYLDTKEHGNSLKRLASMIRGIGDPLVAAYARCYLCRVGATVAFGYREHLLPCFDDFLFTYHQTQEDGVQNVLARQKLETPKYLTLYSPALDWLLQCLAHDATSETLEQILQKTSDHCNSALLLNSIISAFQPSYIANRASQFVEMIKNCEESGFPKHMLYRTLGACLILADPPANQRLSILNDVWKSIMKLKHPRDYISCAEVWIEYVAKHFGKREINTVLSDISKHMSPDRAYEDYYPQLQSVVSKVLIHFHNFSVLFGLDKFLPFLDMFQRESVKVEACKSIMEAFIKYQLDPTDDPVIINTMMFLCKIAHDSVNALTLEDEKRLISNLIIGFLRKVTFGQDFEQQLSFFVEARATFSNLDPVLVALIHSVNQLAMSTHKIVKGKHTKKTAAFVKACAAYCFITIPSLRFTFSQLNLYLLSGQVALLNQCLGQADEFFKAIVLLIPEIPRSLKIDNVVRQTEPLLVEFLSNFISTLLVVPDNPDAGVMYVLKGLLNVLKGYNTESNTDGKIVLYIRVLCMLSGSCQEDYLYHVSKVDSNDKLYGSDPIFIEEVRTICDSLITEILGHLKTLASQEAFKRQSYLALELFNTIVTHGQLTEANMLTLAVNLWGLSQKHGCMDKKQISQALHYVQLKAKNNMANKGFTSLTSKMSSEFQS</sequence>
<dbReference type="OrthoDB" id="1734063at2759"/>
<evidence type="ECO:0000256" key="3">
    <source>
        <dbReference type="ARBA" id="ARBA00022448"/>
    </source>
</evidence>
<gene>
    <name evidence="6" type="ORF">OCBIM_22012438mg</name>
</gene>
<keyword evidence="4" id="KW-0967">Endosome</keyword>
<dbReference type="GO" id="GO:0032456">
    <property type="term" value="P:endocytic recycling"/>
    <property type="evidence" value="ECO:0007669"/>
    <property type="project" value="InterPro"/>
</dbReference>
<evidence type="ECO:0000313" key="6">
    <source>
        <dbReference type="EMBL" id="KOF89883.1"/>
    </source>
</evidence>
<dbReference type="AlphaFoldDB" id="A0A0L8HKV8"/>
<dbReference type="KEGG" id="obi:106870037"/>
<organism evidence="6">
    <name type="scientific">Octopus bimaculoides</name>
    <name type="common">California two-spotted octopus</name>
    <dbReference type="NCBI Taxonomy" id="37653"/>
    <lineage>
        <taxon>Eukaryota</taxon>
        <taxon>Metazoa</taxon>
        <taxon>Spiralia</taxon>
        <taxon>Lophotrochozoa</taxon>
        <taxon>Mollusca</taxon>
        <taxon>Cephalopoda</taxon>
        <taxon>Coleoidea</taxon>
        <taxon>Octopodiformes</taxon>
        <taxon>Octopoda</taxon>
        <taxon>Incirrata</taxon>
        <taxon>Octopodidae</taxon>
        <taxon>Octopus</taxon>
    </lineage>
</organism>
<proteinExistence type="inferred from homology"/>
<dbReference type="GO" id="GO:0005768">
    <property type="term" value="C:endosome"/>
    <property type="evidence" value="ECO:0007669"/>
    <property type="project" value="UniProtKB-SubCell"/>
</dbReference>
<comment type="similarity">
    <text evidence="2">Belongs to the VPS35L family.</text>
</comment>
<evidence type="ECO:0000256" key="2">
    <source>
        <dbReference type="ARBA" id="ARBA00010704"/>
    </source>
</evidence>
<keyword evidence="3" id="KW-0813">Transport</keyword>
<evidence type="ECO:0000256" key="1">
    <source>
        <dbReference type="ARBA" id="ARBA00004177"/>
    </source>
</evidence>